<feature type="compositionally biased region" description="Polar residues" evidence="1">
    <location>
        <begin position="293"/>
        <end position="305"/>
    </location>
</feature>
<sequence>MRYVEFEPDGSVVDTETFEKDIDKYQGLIRCLECKKKAWHTKSYTVREVTRAACFNAHHLKGCEKATSMLVAEDMENEAHDDDLEKSNTDIHVNLDKTKHDSIEVSTPADKHQDEEHNWTPSPQAVKAGGKNSDFPDSKSLRQILSYLVKNPEYGEGKTIKITADSGRELLNGMLRDNLVEVSKIKQDDFRTQQIFWGEINNYKENKDGTLFLNYGGPKDPSLILPKELKEDVMRVYRLNSLERFKGSHFIMFGVAGEKKNGGVLLRSTMPKYMNFINYRERANTKTDPAVEETSSQESTILAET</sequence>
<feature type="compositionally biased region" description="Basic and acidic residues" evidence="1">
    <location>
        <begin position="104"/>
        <end position="118"/>
    </location>
</feature>
<evidence type="ECO:0000313" key="2">
    <source>
        <dbReference type="EMBL" id="CDT25098.1"/>
    </source>
</evidence>
<dbReference type="GeneID" id="93900323"/>
<proteinExistence type="predicted"/>
<reference evidence="2 3" key="1">
    <citation type="submission" date="2014-06" db="EMBL/GenBank/DDBJ databases">
        <authorList>
            <person name="Le Roux F."/>
        </authorList>
    </citation>
    <scope>NUCLEOTIDE SEQUENCE [LARGE SCALE GENOMIC DNA]</scope>
    <source>
        <strain evidence="2 3">J5-4</strain>
    </source>
</reference>
<keyword evidence="3" id="KW-1185">Reference proteome</keyword>
<dbReference type="EMBL" id="CCJX01000079">
    <property type="protein sequence ID" value="CDT25098.1"/>
    <property type="molecule type" value="Genomic_DNA"/>
</dbReference>
<accession>A0ABP1WU42</accession>
<evidence type="ECO:0000256" key="1">
    <source>
        <dbReference type="SAM" id="MobiDB-lite"/>
    </source>
</evidence>
<name>A0ABP1WU42_9VIBR</name>
<feature type="region of interest" description="Disordered" evidence="1">
    <location>
        <begin position="286"/>
        <end position="305"/>
    </location>
</feature>
<protein>
    <submittedName>
        <fullName evidence="2">Uncharacterized protein</fullName>
    </submittedName>
</protein>
<evidence type="ECO:0000313" key="3">
    <source>
        <dbReference type="Proteomes" id="UP000049077"/>
    </source>
</evidence>
<feature type="region of interest" description="Disordered" evidence="1">
    <location>
        <begin position="104"/>
        <end position="134"/>
    </location>
</feature>
<organism evidence="2 3">
    <name type="scientific">Vibrio crassostreae</name>
    <dbReference type="NCBI Taxonomy" id="246167"/>
    <lineage>
        <taxon>Bacteria</taxon>
        <taxon>Pseudomonadati</taxon>
        <taxon>Pseudomonadota</taxon>
        <taxon>Gammaproteobacteria</taxon>
        <taxon>Vibrionales</taxon>
        <taxon>Vibrionaceae</taxon>
        <taxon>Vibrio</taxon>
    </lineage>
</organism>
<gene>
    <name evidence="2" type="ORF">VCR4J5_170123</name>
</gene>
<comment type="caution">
    <text evidence="2">The sequence shown here is derived from an EMBL/GenBank/DDBJ whole genome shotgun (WGS) entry which is preliminary data.</text>
</comment>
<dbReference type="RefSeq" id="WP_048666399.1">
    <property type="nucleotide sequence ID" value="NZ_AP025476.1"/>
</dbReference>
<dbReference type="Proteomes" id="UP000049077">
    <property type="component" value="Unassembled WGS sequence"/>
</dbReference>